<evidence type="ECO:0000313" key="8">
    <source>
        <dbReference type="Proteomes" id="UP001166286"/>
    </source>
</evidence>
<dbReference type="Gene3D" id="1.25.40.20">
    <property type="entry name" value="Ankyrin repeat-containing domain"/>
    <property type="match status" value="2"/>
</dbReference>
<feature type="repeat" description="ANK" evidence="2">
    <location>
        <begin position="746"/>
        <end position="778"/>
    </location>
</feature>
<protein>
    <recommendedName>
        <fullName evidence="9">NACHT-NTPase and P-loop NTPases N-terminal domain-containing protein</fullName>
    </recommendedName>
</protein>
<dbReference type="SUPFAM" id="SSF48403">
    <property type="entry name" value="Ankyrin repeat"/>
    <property type="match status" value="1"/>
</dbReference>
<organism evidence="7 8">
    <name type="scientific">Cladonia borealis</name>
    <dbReference type="NCBI Taxonomy" id="184061"/>
    <lineage>
        <taxon>Eukaryota</taxon>
        <taxon>Fungi</taxon>
        <taxon>Dikarya</taxon>
        <taxon>Ascomycota</taxon>
        <taxon>Pezizomycotina</taxon>
        <taxon>Lecanoromycetes</taxon>
        <taxon>OSLEUM clade</taxon>
        <taxon>Lecanoromycetidae</taxon>
        <taxon>Lecanorales</taxon>
        <taxon>Lecanorineae</taxon>
        <taxon>Cladoniaceae</taxon>
        <taxon>Cladonia</taxon>
    </lineage>
</organism>
<dbReference type="PROSITE" id="PS50297">
    <property type="entry name" value="ANK_REP_REGION"/>
    <property type="match status" value="4"/>
</dbReference>
<dbReference type="Pfam" id="PF12796">
    <property type="entry name" value="Ank_2"/>
    <property type="match status" value="1"/>
</dbReference>
<feature type="repeat" description="ANK" evidence="2">
    <location>
        <begin position="812"/>
        <end position="844"/>
    </location>
</feature>
<dbReference type="Pfam" id="PF22939">
    <property type="entry name" value="WHD_GPIID"/>
    <property type="match status" value="1"/>
</dbReference>
<dbReference type="SUPFAM" id="SSF52540">
    <property type="entry name" value="P-loop containing nucleoside triphosphate hydrolases"/>
    <property type="match status" value="1"/>
</dbReference>
<dbReference type="Proteomes" id="UP001166286">
    <property type="component" value="Unassembled WGS sequence"/>
</dbReference>
<dbReference type="Pfam" id="PF17107">
    <property type="entry name" value="SesA"/>
    <property type="match status" value="1"/>
</dbReference>
<keyword evidence="8" id="KW-1185">Reference proteome</keyword>
<feature type="signal peptide" evidence="3">
    <location>
        <begin position="1"/>
        <end position="22"/>
    </location>
</feature>
<feature type="repeat" description="ANK" evidence="2">
    <location>
        <begin position="779"/>
        <end position="811"/>
    </location>
</feature>
<dbReference type="InterPro" id="IPR056884">
    <property type="entry name" value="NPHP3-like_N"/>
</dbReference>
<feature type="chain" id="PRO_5041393766" description="NACHT-NTPase and P-loop NTPases N-terminal domain-containing protein" evidence="3">
    <location>
        <begin position="23"/>
        <end position="913"/>
    </location>
</feature>
<comment type="caution">
    <text evidence="7">The sequence shown here is derived from an EMBL/GenBank/DDBJ whole genome shotgun (WGS) entry which is preliminary data.</text>
</comment>
<evidence type="ECO:0000256" key="3">
    <source>
        <dbReference type="SAM" id="SignalP"/>
    </source>
</evidence>
<evidence type="ECO:0000259" key="6">
    <source>
        <dbReference type="Pfam" id="PF24883"/>
    </source>
</evidence>
<feature type="domain" description="NACHT-NTPase and P-loop NTPases N-terminal" evidence="4">
    <location>
        <begin position="13"/>
        <end position="134"/>
    </location>
</feature>
<keyword evidence="1" id="KW-0677">Repeat</keyword>
<dbReference type="InterPro" id="IPR031352">
    <property type="entry name" value="SesA"/>
</dbReference>
<evidence type="ECO:0000256" key="2">
    <source>
        <dbReference type="PROSITE-ProRule" id="PRU00023"/>
    </source>
</evidence>
<keyword evidence="3" id="KW-0732">Signal</keyword>
<keyword evidence="2" id="KW-0040">ANK repeat</keyword>
<evidence type="ECO:0000313" key="7">
    <source>
        <dbReference type="EMBL" id="KAK0506982.1"/>
    </source>
</evidence>
<dbReference type="InterPro" id="IPR036770">
    <property type="entry name" value="Ankyrin_rpt-contain_sf"/>
</dbReference>
<dbReference type="SMART" id="SM00248">
    <property type="entry name" value="ANK"/>
    <property type="match status" value="5"/>
</dbReference>
<dbReference type="PANTHER" id="PTHR10039">
    <property type="entry name" value="AMELOGENIN"/>
    <property type="match status" value="1"/>
</dbReference>
<evidence type="ECO:0000259" key="4">
    <source>
        <dbReference type="Pfam" id="PF17107"/>
    </source>
</evidence>
<accession>A0AA39UX74</accession>
<evidence type="ECO:0000259" key="5">
    <source>
        <dbReference type="Pfam" id="PF22939"/>
    </source>
</evidence>
<dbReference type="Pfam" id="PF13606">
    <property type="entry name" value="Ank_3"/>
    <property type="match status" value="1"/>
</dbReference>
<dbReference type="InterPro" id="IPR027417">
    <property type="entry name" value="P-loop_NTPase"/>
</dbReference>
<dbReference type="Pfam" id="PF13637">
    <property type="entry name" value="Ank_4"/>
    <property type="match status" value="1"/>
</dbReference>
<proteinExistence type="predicted"/>
<feature type="domain" description="GPI inositol-deacylase winged helix" evidence="5">
    <location>
        <begin position="522"/>
        <end position="601"/>
    </location>
</feature>
<dbReference type="InterPro" id="IPR002110">
    <property type="entry name" value="Ankyrin_rpt"/>
</dbReference>
<evidence type="ECO:0008006" key="9">
    <source>
        <dbReference type="Google" id="ProtNLM"/>
    </source>
</evidence>
<reference evidence="7" key="1">
    <citation type="submission" date="2023-03" db="EMBL/GenBank/DDBJ databases">
        <title>Complete genome of Cladonia borealis.</title>
        <authorList>
            <person name="Park H."/>
        </authorList>
    </citation>
    <scope>NUCLEOTIDE SEQUENCE</scope>
    <source>
        <strain evidence="7">ANT050790</strain>
    </source>
</reference>
<evidence type="ECO:0000256" key="1">
    <source>
        <dbReference type="ARBA" id="ARBA00022737"/>
    </source>
</evidence>
<dbReference type="InterPro" id="IPR054471">
    <property type="entry name" value="GPIID_WHD"/>
</dbReference>
<sequence length="913" mass="102236">MSGAEAIAILGIISSVISIVDGTKQVYDAASNTNGLPEAFREVATRLPMVRDILDSAKRHIEEGSTNEGSYEAAKNVVEDCQARAQKLEKIFQDVIPADGASRAGRYISAVKTVGKGNRVEILMEGILKDLQLLAIKHGMITKTDTREKELVKAIEELAASQTSFIATHSGSSAINQAQGNQFNNPGSGHINQAQSMNSGYNVPNDQAQSCLRALFQALQTDPRLDRNSLIHRKETRVEHTCTWITSNQDYKSWLHSHPQLLWLSGGPGKGKTMMSIFLAEELERFTDDMPDAVSLEFFCDNKNNKRNTADSVIQGLVFQLLHKRPELSNHILPTFAIQQASLFTGSSFESLWSIFEKMTCDPMLRTIYCVLDGLDECEKPSLEVLLRHFKALLSKNTSDTSSCCLNLIAVSRDLPNIIPKLLSGFPRIRLDGDADIEVNQDITRFIDAKLDYIFSVEEYPQATRVRVKNVFHERSQGTFLWIGIAAKTLEGCNAIEVEEVLERLPPGLDELYDRMLLDIKVNHQQVAASILRWVVMAVRPLTLSELSAIIEPTVEPPTAFTREDVTKCQVSYCGYFLVIKGSEVNLIHQSAKDYLLRGDRGTNPKLKDFRMEEQAGNLEIARKCLQYLEDSFLSSEGIDPTRETSPLEAFPLLSYATCYWHIHAGSLPRSDDIFDLSRPFYHKNSRIREFWLKTYCELTKDNSFRSSNLLYMASHFGILPLAEKLLKGFMNMAKRFRSINQKDEMGWTALHWAAGDGHLAIARLLIEKGANVNAKDRFDMTALHRAAYRGHEGLIRLLLDWGADINAKDKSGKTALHEAAWHGNEGVIRLLLKMGADINAKDKIGQTALYRAAMNKNEGVVRLLLEMGADIDAKDEDDMTALDYASYYEHEEVVQLLLRMGGVSTYVAPSSE</sequence>
<gene>
    <name evidence="7" type="ORF">JMJ35_010682</name>
</gene>
<dbReference type="Pfam" id="PF24883">
    <property type="entry name" value="NPHP3_N"/>
    <property type="match status" value="1"/>
</dbReference>
<dbReference type="AlphaFoldDB" id="A0AA39UX74"/>
<feature type="repeat" description="ANK" evidence="2">
    <location>
        <begin position="845"/>
        <end position="877"/>
    </location>
</feature>
<dbReference type="PANTHER" id="PTHR10039:SF16">
    <property type="entry name" value="GPI INOSITOL-DEACYLASE"/>
    <property type="match status" value="1"/>
</dbReference>
<dbReference type="PROSITE" id="PS50088">
    <property type="entry name" value="ANK_REPEAT"/>
    <property type="match status" value="4"/>
</dbReference>
<feature type="domain" description="Nephrocystin 3-like N-terminal" evidence="6">
    <location>
        <begin position="241"/>
        <end position="413"/>
    </location>
</feature>
<name>A0AA39UX74_9LECA</name>
<dbReference type="PRINTS" id="PR01415">
    <property type="entry name" value="ANKYRIN"/>
</dbReference>
<dbReference type="Gene3D" id="3.40.50.300">
    <property type="entry name" value="P-loop containing nucleotide triphosphate hydrolases"/>
    <property type="match status" value="1"/>
</dbReference>
<dbReference type="EMBL" id="JAFEKC020000026">
    <property type="protein sequence ID" value="KAK0506982.1"/>
    <property type="molecule type" value="Genomic_DNA"/>
</dbReference>